<evidence type="ECO:0000256" key="4">
    <source>
        <dbReference type="ARBA" id="ARBA00022989"/>
    </source>
</evidence>
<evidence type="ECO:0000256" key="6">
    <source>
        <dbReference type="ARBA" id="ARBA00023180"/>
    </source>
</evidence>
<evidence type="ECO:0000256" key="3">
    <source>
        <dbReference type="ARBA" id="ARBA00022729"/>
    </source>
</evidence>
<accession>A0A165FUW6</accession>
<dbReference type="InParanoid" id="A0A165FUW6"/>
<feature type="non-terminal residue" evidence="8">
    <location>
        <position position="176"/>
    </location>
</feature>
<dbReference type="Proteomes" id="UP000076842">
    <property type="component" value="Unassembled WGS sequence"/>
</dbReference>
<reference evidence="8 9" key="1">
    <citation type="journal article" date="2016" name="Mol. Biol. Evol.">
        <title>Comparative Genomics of Early-Diverging Mushroom-Forming Fungi Provides Insights into the Origins of Lignocellulose Decay Capabilities.</title>
        <authorList>
            <person name="Nagy L.G."/>
            <person name="Riley R."/>
            <person name="Tritt A."/>
            <person name="Adam C."/>
            <person name="Daum C."/>
            <person name="Floudas D."/>
            <person name="Sun H."/>
            <person name="Yadav J.S."/>
            <person name="Pangilinan J."/>
            <person name="Larsson K.H."/>
            <person name="Matsuura K."/>
            <person name="Barry K."/>
            <person name="Labutti K."/>
            <person name="Kuo R."/>
            <person name="Ohm R.A."/>
            <person name="Bhattacharya S.S."/>
            <person name="Shirouzu T."/>
            <person name="Yoshinaga Y."/>
            <person name="Martin F.M."/>
            <person name="Grigoriev I.V."/>
            <person name="Hibbett D.S."/>
        </authorList>
    </citation>
    <scope>NUCLEOTIDE SEQUENCE [LARGE SCALE GENOMIC DNA]</scope>
    <source>
        <strain evidence="8 9">HHB12733</strain>
    </source>
</reference>
<evidence type="ECO:0000313" key="8">
    <source>
        <dbReference type="EMBL" id="KZT57230.1"/>
    </source>
</evidence>
<dbReference type="SMART" id="SM00321">
    <property type="entry name" value="WSC"/>
    <property type="match status" value="2"/>
</dbReference>
<keyword evidence="4" id="KW-1133">Transmembrane helix</keyword>
<evidence type="ECO:0000313" key="9">
    <source>
        <dbReference type="Proteomes" id="UP000076842"/>
    </source>
</evidence>
<evidence type="ECO:0000256" key="5">
    <source>
        <dbReference type="ARBA" id="ARBA00023136"/>
    </source>
</evidence>
<dbReference type="InterPro" id="IPR002889">
    <property type="entry name" value="WSC_carb-bd"/>
</dbReference>
<evidence type="ECO:0000256" key="1">
    <source>
        <dbReference type="ARBA" id="ARBA00004167"/>
    </source>
</evidence>
<keyword evidence="5" id="KW-0472">Membrane</keyword>
<dbReference type="PROSITE" id="PS51212">
    <property type="entry name" value="WSC"/>
    <property type="match status" value="2"/>
</dbReference>
<organism evidence="8 9">
    <name type="scientific">Calocera cornea HHB12733</name>
    <dbReference type="NCBI Taxonomy" id="1353952"/>
    <lineage>
        <taxon>Eukaryota</taxon>
        <taxon>Fungi</taxon>
        <taxon>Dikarya</taxon>
        <taxon>Basidiomycota</taxon>
        <taxon>Agaricomycotina</taxon>
        <taxon>Dacrymycetes</taxon>
        <taxon>Dacrymycetales</taxon>
        <taxon>Dacrymycetaceae</taxon>
        <taxon>Calocera</taxon>
    </lineage>
</organism>
<sequence length="176" mass="17736">LTVASCTARCSAAGYTYAGLEYAQECHCDNSLQNGLGTALAAGSCNMACDGDATELCGGNYAMNLWQLKAGSGTSTSTRTSTSTSSSAAPTSSAWVSLGCVTDGQARALPAYFAQLSDNSVELCTAKCAAAGYTYAGVEYGQECHCDNSLQNGLGVATSASSCNMACDGNAKEICG</sequence>
<protein>
    <submittedName>
        <fullName evidence="8">WSC-domain-containing protein</fullName>
    </submittedName>
</protein>
<dbReference type="InterPro" id="IPR051836">
    <property type="entry name" value="Kremen_rcpt"/>
</dbReference>
<proteinExistence type="predicted"/>
<feature type="domain" description="WSC" evidence="7">
    <location>
        <begin position="94"/>
        <end position="176"/>
    </location>
</feature>
<evidence type="ECO:0000259" key="7">
    <source>
        <dbReference type="PROSITE" id="PS51212"/>
    </source>
</evidence>
<comment type="subcellular location">
    <subcellularLocation>
        <location evidence="1">Membrane</location>
        <topology evidence="1">Single-pass membrane protein</topology>
    </subcellularLocation>
</comment>
<dbReference type="GO" id="GO:0005886">
    <property type="term" value="C:plasma membrane"/>
    <property type="evidence" value="ECO:0007669"/>
    <property type="project" value="TreeGrafter"/>
</dbReference>
<feature type="non-terminal residue" evidence="8">
    <location>
        <position position="1"/>
    </location>
</feature>
<dbReference type="Pfam" id="PF01822">
    <property type="entry name" value="WSC"/>
    <property type="match status" value="2"/>
</dbReference>
<evidence type="ECO:0000256" key="2">
    <source>
        <dbReference type="ARBA" id="ARBA00022692"/>
    </source>
</evidence>
<dbReference type="PANTHER" id="PTHR24269">
    <property type="entry name" value="KREMEN PROTEIN"/>
    <property type="match status" value="1"/>
</dbReference>
<keyword evidence="9" id="KW-1185">Reference proteome</keyword>
<gene>
    <name evidence="8" type="ORF">CALCODRAFT_419515</name>
</gene>
<dbReference type="AlphaFoldDB" id="A0A165FUW6"/>
<name>A0A165FUW6_9BASI</name>
<keyword evidence="6" id="KW-0325">Glycoprotein</keyword>
<dbReference type="PANTHER" id="PTHR24269:SF16">
    <property type="entry name" value="PROTEIN SLG1"/>
    <property type="match status" value="1"/>
</dbReference>
<feature type="domain" description="WSC" evidence="7">
    <location>
        <begin position="1"/>
        <end position="69"/>
    </location>
</feature>
<dbReference type="EMBL" id="KV423966">
    <property type="protein sequence ID" value="KZT57230.1"/>
    <property type="molecule type" value="Genomic_DNA"/>
</dbReference>
<keyword evidence="3" id="KW-0732">Signal</keyword>
<dbReference type="STRING" id="1353952.A0A165FUW6"/>
<dbReference type="OrthoDB" id="5985073at2759"/>
<keyword evidence="2" id="KW-0812">Transmembrane</keyword>